<feature type="region of interest" description="Disordered" evidence="3">
    <location>
        <begin position="91"/>
        <end position="110"/>
    </location>
</feature>
<comment type="similarity">
    <text evidence="2">Belongs to the NAD(P)-dependent epimerase/dehydratase family. Dihydroflavonol-4-reductase subfamily.</text>
</comment>
<keyword evidence="1" id="KW-0560">Oxidoreductase</keyword>
<evidence type="ECO:0000256" key="3">
    <source>
        <dbReference type="SAM" id="MobiDB-lite"/>
    </source>
</evidence>
<feature type="transmembrane region" description="Helical" evidence="4">
    <location>
        <begin position="6"/>
        <end position="28"/>
    </location>
</feature>
<keyword evidence="7" id="KW-1185">Reference proteome</keyword>
<keyword evidence="4" id="KW-1133">Transmembrane helix</keyword>
<dbReference type="Gene3D" id="3.40.50.720">
    <property type="entry name" value="NAD(P)-binding Rossmann-like Domain"/>
    <property type="match status" value="1"/>
</dbReference>
<dbReference type="InterPro" id="IPR036291">
    <property type="entry name" value="NAD(P)-bd_dom_sf"/>
</dbReference>
<name>A0A8H6HKT5_9AGAR</name>
<keyword evidence="4" id="KW-0812">Transmembrane</keyword>
<dbReference type="Proteomes" id="UP000521943">
    <property type="component" value="Unassembled WGS sequence"/>
</dbReference>
<dbReference type="InterPro" id="IPR050425">
    <property type="entry name" value="NAD(P)_dehydrat-like"/>
</dbReference>
<reference evidence="6 7" key="1">
    <citation type="submission" date="2020-07" db="EMBL/GenBank/DDBJ databases">
        <title>Comparative genomics of pyrophilous fungi reveals a link between fire events and developmental genes.</title>
        <authorList>
            <consortium name="DOE Joint Genome Institute"/>
            <person name="Steindorff A.S."/>
            <person name="Carver A."/>
            <person name="Calhoun S."/>
            <person name="Stillman K."/>
            <person name="Liu H."/>
            <person name="Lipzen A."/>
            <person name="Pangilinan J."/>
            <person name="Labutti K."/>
            <person name="Bruns T.D."/>
            <person name="Grigoriev I.V."/>
        </authorList>
    </citation>
    <scope>NUCLEOTIDE SEQUENCE [LARGE SCALE GENOMIC DNA]</scope>
    <source>
        <strain evidence="6 7">CBS 144469</strain>
    </source>
</reference>
<dbReference type="Pfam" id="PF05368">
    <property type="entry name" value="NmrA"/>
    <property type="match status" value="1"/>
</dbReference>
<dbReference type="EMBL" id="JACGCI010000068">
    <property type="protein sequence ID" value="KAF6748858.1"/>
    <property type="molecule type" value="Genomic_DNA"/>
</dbReference>
<proteinExistence type="inferred from homology"/>
<evidence type="ECO:0000256" key="2">
    <source>
        <dbReference type="ARBA" id="ARBA00023445"/>
    </source>
</evidence>
<dbReference type="GO" id="GO:0016616">
    <property type="term" value="F:oxidoreductase activity, acting on the CH-OH group of donors, NAD or NADP as acceptor"/>
    <property type="evidence" value="ECO:0007669"/>
    <property type="project" value="TreeGrafter"/>
</dbReference>
<evidence type="ECO:0000313" key="6">
    <source>
        <dbReference type="EMBL" id="KAF6748858.1"/>
    </source>
</evidence>
<dbReference type="SUPFAM" id="SSF51735">
    <property type="entry name" value="NAD(P)-binding Rossmann-fold domains"/>
    <property type="match status" value="1"/>
</dbReference>
<evidence type="ECO:0000313" key="7">
    <source>
        <dbReference type="Proteomes" id="UP000521943"/>
    </source>
</evidence>
<organism evidence="6 7">
    <name type="scientific">Ephemerocybe angulata</name>
    <dbReference type="NCBI Taxonomy" id="980116"/>
    <lineage>
        <taxon>Eukaryota</taxon>
        <taxon>Fungi</taxon>
        <taxon>Dikarya</taxon>
        <taxon>Basidiomycota</taxon>
        <taxon>Agaricomycotina</taxon>
        <taxon>Agaricomycetes</taxon>
        <taxon>Agaricomycetidae</taxon>
        <taxon>Agaricales</taxon>
        <taxon>Agaricineae</taxon>
        <taxon>Psathyrellaceae</taxon>
        <taxon>Ephemerocybe</taxon>
    </lineage>
</organism>
<feature type="domain" description="NmrA-like" evidence="5">
    <location>
        <begin position="9"/>
        <end position="60"/>
    </location>
</feature>
<evidence type="ECO:0000259" key="5">
    <source>
        <dbReference type="Pfam" id="PF05368"/>
    </source>
</evidence>
<keyword evidence="4" id="KW-0472">Membrane</keyword>
<feature type="compositionally biased region" description="Basic residues" evidence="3">
    <location>
        <begin position="101"/>
        <end position="110"/>
    </location>
</feature>
<dbReference type="OrthoDB" id="2735536at2759"/>
<gene>
    <name evidence="6" type="ORF">DFP72DRAFT_853237</name>
</gene>
<dbReference type="PANTHER" id="PTHR10366">
    <property type="entry name" value="NAD DEPENDENT EPIMERASE/DEHYDRATASE"/>
    <property type="match status" value="1"/>
</dbReference>
<dbReference type="InterPro" id="IPR008030">
    <property type="entry name" value="NmrA-like"/>
</dbReference>
<dbReference type="AlphaFoldDB" id="A0A8H6HKT5"/>
<dbReference type="PANTHER" id="PTHR10366:SF564">
    <property type="entry name" value="STEROL-4-ALPHA-CARBOXYLATE 3-DEHYDROGENASE, DECARBOXYLATING"/>
    <property type="match status" value="1"/>
</dbReference>
<sequence>MPAITSIYTVLVTGGTGFIGAWVVATLLQRGHTVRAVVRSEGKGAALKADLIQHLQDKGTKDLAFETLVIEDLLKDGAFDEAVPGAGSTCAMSPKRTFAPWRRKKQEGRG</sequence>
<accession>A0A8H6HKT5</accession>
<evidence type="ECO:0000256" key="4">
    <source>
        <dbReference type="SAM" id="Phobius"/>
    </source>
</evidence>
<evidence type="ECO:0000256" key="1">
    <source>
        <dbReference type="ARBA" id="ARBA00023002"/>
    </source>
</evidence>
<protein>
    <recommendedName>
        <fullName evidence="5">NmrA-like domain-containing protein</fullName>
    </recommendedName>
</protein>
<comment type="caution">
    <text evidence="6">The sequence shown here is derived from an EMBL/GenBank/DDBJ whole genome shotgun (WGS) entry which is preliminary data.</text>
</comment>